<dbReference type="PANTHER" id="PTHR47634">
    <property type="entry name" value="PROTEIN KINASE DOMAIN-CONTAINING PROTEIN-RELATED"/>
    <property type="match status" value="1"/>
</dbReference>
<sequence>MSQLPARRCQNYSSGPAAQLPRVFPSTGFKKIDPTLLVEEENLPSYRREDYYPIRIGQVIERNYQVVAKLGYGTTSTVWLSRDLRDKKFRVLKVHVNTLKRNQELAVYQHLSGLCLDHPGRQHVRQFRDAFKLAGLHGEHDVFVMPPLGMSLRTLQDMQKDKVFQQILVKSALDQILFGLNYLHDADVIHTGKYPNLIMTPSWRQWRIMSFTDRQHESDLTICDLGQARIGKVHCSKAIPTPSRAPEVILGMTWGNSVDVWSVGLLAWDLLQQEGIFRVYDQSEELNDARLVASSEENYWNKDGEWHGTVPLPPRRGIKAIETNLSGEDKDKFLDFLAGVLTWLPEDRLNSFEAYFHPWLRGEGAIE</sequence>
<dbReference type="Gene3D" id="1.10.510.10">
    <property type="entry name" value="Transferase(Phosphotransferase) domain 1"/>
    <property type="match status" value="1"/>
</dbReference>
<evidence type="ECO:0000256" key="4">
    <source>
        <dbReference type="ARBA" id="ARBA00022741"/>
    </source>
</evidence>
<reference evidence="11" key="1">
    <citation type="submission" date="2018-03" db="EMBL/GenBank/DDBJ databases">
        <authorList>
            <person name="Guldener U."/>
        </authorList>
    </citation>
    <scope>NUCLEOTIDE SEQUENCE</scope>
</reference>
<evidence type="ECO:0000259" key="10">
    <source>
        <dbReference type="PROSITE" id="PS50011"/>
    </source>
</evidence>
<evidence type="ECO:0000256" key="3">
    <source>
        <dbReference type="ARBA" id="ARBA00022679"/>
    </source>
</evidence>
<dbReference type="Proteomes" id="UP001187734">
    <property type="component" value="Unassembled WGS sequence"/>
</dbReference>
<name>A0AAE8M4D6_9HYPO</name>
<evidence type="ECO:0000256" key="5">
    <source>
        <dbReference type="ARBA" id="ARBA00022777"/>
    </source>
</evidence>
<organism evidence="11 12">
    <name type="scientific">Fusarium torulosum</name>
    <dbReference type="NCBI Taxonomy" id="33205"/>
    <lineage>
        <taxon>Eukaryota</taxon>
        <taxon>Fungi</taxon>
        <taxon>Dikarya</taxon>
        <taxon>Ascomycota</taxon>
        <taxon>Pezizomycotina</taxon>
        <taxon>Sordariomycetes</taxon>
        <taxon>Hypocreomycetidae</taxon>
        <taxon>Hypocreales</taxon>
        <taxon>Nectriaceae</taxon>
        <taxon>Fusarium</taxon>
    </lineage>
</organism>
<protein>
    <recommendedName>
        <fullName evidence="1">non-specific serine/threonine protein kinase</fullName>
        <ecNumber evidence="1">2.7.11.1</ecNumber>
    </recommendedName>
</protein>
<dbReference type="EMBL" id="ONZP01000116">
    <property type="protein sequence ID" value="SPJ74156.1"/>
    <property type="molecule type" value="Genomic_DNA"/>
</dbReference>
<comment type="catalytic activity">
    <reaction evidence="8">
        <text>L-seryl-[protein] + ATP = O-phospho-L-seryl-[protein] + ADP + H(+)</text>
        <dbReference type="Rhea" id="RHEA:17989"/>
        <dbReference type="Rhea" id="RHEA-COMP:9863"/>
        <dbReference type="Rhea" id="RHEA-COMP:11604"/>
        <dbReference type="ChEBI" id="CHEBI:15378"/>
        <dbReference type="ChEBI" id="CHEBI:29999"/>
        <dbReference type="ChEBI" id="CHEBI:30616"/>
        <dbReference type="ChEBI" id="CHEBI:83421"/>
        <dbReference type="ChEBI" id="CHEBI:456216"/>
        <dbReference type="EC" id="2.7.11.1"/>
    </reaction>
</comment>
<dbReference type="Pfam" id="PF00069">
    <property type="entry name" value="Pkinase"/>
    <property type="match status" value="1"/>
</dbReference>
<dbReference type="SMART" id="SM00220">
    <property type="entry name" value="S_TKc"/>
    <property type="match status" value="1"/>
</dbReference>
<evidence type="ECO:0000313" key="12">
    <source>
        <dbReference type="Proteomes" id="UP001187734"/>
    </source>
</evidence>
<keyword evidence="12" id="KW-1185">Reference proteome</keyword>
<evidence type="ECO:0000256" key="9">
    <source>
        <dbReference type="PROSITE-ProRule" id="PRU10141"/>
    </source>
</evidence>
<dbReference type="EC" id="2.7.11.1" evidence="1"/>
<dbReference type="InterPro" id="IPR051334">
    <property type="entry name" value="SRPK"/>
</dbReference>
<evidence type="ECO:0000256" key="7">
    <source>
        <dbReference type="ARBA" id="ARBA00047899"/>
    </source>
</evidence>
<dbReference type="Gene3D" id="3.30.200.20">
    <property type="entry name" value="Phosphorylase Kinase, domain 1"/>
    <property type="match status" value="1"/>
</dbReference>
<comment type="caution">
    <text evidence="11">The sequence shown here is derived from an EMBL/GenBank/DDBJ whole genome shotgun (WGS) entry which is preliminary data.</text>
</comment>
<evidence type="ECO:0000256" key="8">
    <source>
        <dbReference type="ARBA" id="ARBA00048679"/>
    </source>
</evidence>
<dbReference type="InterPro" id="IPR017441">
    <property type="entry name" value="Protein_kinase_ATP_BS"/>
</dbReference>
<keyword evidence="3" id="KW-0808">Transferase</keyword>
<dbReference type="GO" id="GO:0050684">
    <property type="term" value="P:regulation of mRNA processing"/>
    <property type="evidence" value="ECO:0007669"/>
    <property type="project" value="TreeGrafter"/>
</dbReference>
<gene>
    <name evidence="11" type="ORF">FTOL_03886</name>
</gene>
<dbReference type="PROSITE" id="PS00107">
    <property type="entry name" value="PROTEIN_KINASE_ATP"/>
    <property type="match status" value="1"/>
</dbReference>
<evidence type="ECO:0000256" key="2">
    <source>
        <dbReference type="ARBA" id="ARBA00022527"/>
    </source>
</evidence>
<dbReference type="SUPFAM" id="SSF56112">
    <property type="entry name" value="Protein kinase-like (PK-like)"/>
    <property type="match status" value="1"/>
</dbReference>
<keyword evidence="5 11" id="KW-0418">Kinase</keyword>
<comment type="catalytic activity">
    <reaction evidence="7">
        <text>L-threonyl-[protein] + ATP = O-phospho-L-threonyl-[protein] + ADP + H(+)</text>
        <dbReference type="Rhea" id="RHEA:46608"/>
        <dbReference type="Rhea" id="RHEA-COMP:11060"/>
        <dbReference type="Rhea" id="RHEA-COMP:11605"/>
        <dbReference type="ChEBI" id="CHEBI:15378"/>
        <dbReference type="ChEBI" id="CHEBI:30013"/>
        <dbReference type="ChEBI" id="CHEBI:30616"/>
        <dbReference type="ChEBI" id="CHEBI:61977"/>
        <dbReference type="ChEBI" id="CHEBI:456216"/>
        <dbReference type="EC" id="2.7.11.1"/>
    </reaction>
</comment>
<keyword evidence="2" id="KW-0723">Serine/threonine-protein kinase</keyword>
<keyword evidence="6 9" id="KW-0067">ATP-binding</keyword>
<evidence type="ECO:0000256" key="6">
    <source>
        <dbReference type="ARBA" id="ARBA00022840"/>
    </source>
</evidence>
<accession>A0AAE8M4D6</accession>
<feature type="binding site" evidence="9">
    <location>
        <position position="93"/>
    </location>
    <ligand>
        <name>ATP</name>
        <dbReference type="ChEBI" id="CHEBI:30616"/>
    </ligand>
</feature>
<dbReference type="InterPro" id="IPR011009">
    <property type="entry name" value="Kinase-like_dom_sf"/>
</dbReference>
<dbReference type="GO" id="GO:0004674">
    <property type="term" value="F:protein serine/threonine kinase activity"/>
    <property type="evidence" value="ECO:0007669"/>
    <property type="project" value="UniProtKB-KW"/>
</dbReference>
<keyword evidence="4 9" id="KW-0547">Nucleotide-binding</keyword>
<dbReference type="PANTHER" id="PTHR47634:SF9">
    <property type="entry name" value="PROTEIN KINASE DOMAIN-CONTAINING PROTEIN-RELATED"/>
    <property type="match status" value="1"/>
</dbReference>
<dbReference type="GO" id="GO:0000245">
    <property type="term" value="P:spliceosomal complex assembly"/>
    <property type="evidence" value="ECO:0007669"/>
    <property type="project" value="TreeGrafter"/>
</dbReference>
<evidence type="ECO:0000313" key="11">
    <source>
        <dbReference type="EMBL" id="SPJ74156.1"/>
    </source>
</evidence>
<proteinExistence type="predicted"/>
<dbReference type="AlphaFoldDB" id="A0AAE8M4D6"/>
<feature type="domain" description="Protein kinase" evidence="10">
    <location>
        <begin position="64"/>
        <end position="360"/>
    </location>
</feature>
<dbReference type="PROSITE" id="PS50011">
    <property type="entry name" value="PROTEIN_KINASE_DOM"/>
    <property type="match status" value="1"/>
</dbReference>
<dbReference type="InterPro" id="IPR000719">
    <property type="entry name" value="Prot_kinase_dom"/>
</dbReference>
<evidence type="ECO:0000256" key="1">
    <source>
        <dbReference type="ARBA" id="ARBA00012513"/>
    </source>
</evidence>
<dbReference type="GO" id="GO:0005524">
    <property type="term" value="F:ATP binding"/>
    <property type="evidence" value="ECO:0007669"/>
    <property type="project" value="UniProtKB-UniRule"/>
</dbReference>